<keyword evidence="3 10" id="KW-0808">Transferase</keyword>
<dbReference type="PROSITE" id="PS50206">
    <property type="entry name" value="RHODANESE_3"/>
    <property type="match status" value="2"/>
</dbReference>
<evidence type="ECO:0000256" key="4">
    <source>
        <dbReference type="ARBA" id="ARBA00022737"/>
    </source>
</evidence>
<dbReference type="FunFam" id="3.40.250.10:FF:000001">
    <property type="entry name" value="Sulfurtransferase"/>
    <property type="match status" value="1"/>
</dbReference>
<dbReference type="GO" id="GO:0004792">
    <property type="term" value="F:thiosulfate-cyanide sulfurtransferase activity"/>
    <property type="evidence" value="ECO:0007669"/>
    <property type="project" value="InterPro"/>
</dbReference>
<dbReference type="NCBIfam" id="NF008557">
    <property type="entry name" value="PRK11493.1"/>
    <property type="match status" value="1"/>
</dbReference>
<gene>
    <name evidence="10" type="primary">sseA</name>
    <name evidence="10" type="ORF">E2L08_10105</name>
</gene>
<dbReference type="InterPro" id="IPR036873">
    <property type="entry name" value="Rhodanese-like_dom_sf"/>
</dbReference>
<dbReference type="InterPro" id="IPR001307">
    <property type="entry name" value="Thiosulphate_STrfase_CS"/>
</dbReference>
<keyword evidence="4" id="KW-0677">Repeat</keyword>
<feature type="domain" description="Rhodanese" evidence="9">
    <location>
        <begin position="167"/>
        <end position="281"/>
    </location>
</feature>
<name>A0A4R6A6M0_9RHOB</name>
<protein>
    <recommendedName>
        <fullName evidence="7">3-mercaptopyruvate sulfurtransferase</fullName>
        <ecNumber evidence="6">2.8.1.2</ecNumber>
    </recommendedName>
    <alternativeName>
        <fullName evidence="8">Rhodanese-like protein</fullName>
    </alternativeName>
</protein>
<evidence type="ECO:0000256" key="5">
    <source>
        <dbReference type="ARBA" id="ARBA00051793"/>
    </source>
</evidence>
<comment type="subcellular location">
    <subcellularLocation>
        <location evidence="1">Cytoplasm</location>
    </subcellularLocation>
</comment>
<evidence type="ECO:0000256" key="6">
    <source>
        <dbReference type="ARBA" id="ARBA00066832"/>
    </source>
</evidence>
<dbReference type="CDD" id="cd01448">
    <property type="entry name" value="TST_Repeat_1"/>
    <property type="match status" value="1"/>
</dbReference>
<dbReference type="PROSITE" id="PS00380">
    <property type="entry name" value="RHODANESE_1"/>
    <property type="match status" value="1"/>
</dbReference>
<evidence type="ECO:0000256" key="8">
    <source>
        <dbReference type="ARBA" id="ARBA00078354"/>
    </source>
</evidence>
<keyword evidence="10" id="KW-0670">Pyruvate</keyword>
<dbReference type="AlphaFoldDB" id="A0A4R6A6M0"/>
<organism evidence="10 11">
    <name type="scientific">Palleronia sediminis</name>
    <dbReference type="NCBI Taxonomy" id="2547833"/>
    <lineage>
        <taxon>Bacteria</taxon>
        <taxon>Pseudomonadati</taxon>
        <taxon>Pseudomonadota</taxon>
        <taxon>Alphaproteobacteria</taxon>
        <taxon>Rhodobacterales</taxon>
        <taxon>Roseobacteraceae</taxon>
        <taxon>Palleronia</taxon>
    </lineage>
</organism>
<accession>A0A4R6A6M0</accession>
<evidence type="ECO:0000313" key="11">
    <source>
        <dbReference type="Proteomes" id="UP000295701"/>
    </source>
</evidence>
<feature type="domain" description="Rhodanese" evidence="9">
    <location>
        <begin position="20"/>
        <end position="137"/>
    </location>
</feature>
<evidence type="ECO:0000313" key="10">
    <source>
        <dbReference type="EMBL" id="TDL79371.1"/>
    </source>
</evidence>
<keyword evidence="2" id="KW-0963">Cytoplasm</keyword>
<dbReference type="EMBL" id="SNAA01000010">
    <property type="protein sequence ID" value="TDL79371.1"/>
    <property type="molecule type" value="Genomic_DNA"/>
</dbReference>
<evidence type="ECO:0000256" key="3">
    <source>
        <dbReference type="ARBA" id="ARBA00022679"/>
    </source>
</evidence>
<evidence type="ECO:0000259" key="9">
    <source>
        <dbReference type="PROSITE" id="PS50206"/>
    </source>
</evidence>
<comment type="catalytic activity">
    <reaction evidence="5">
        <text>2-oxo-3-sulfanylpropanoate + [thioredoxin]-dithiol = [thioredoxin]-disulfide + hydrogen sulfide + pyruvate + H(+)</text>
        <dbReference type="Rhea" id="RHEA:21740"/>
        <dbReference type="Rhea" id="RHEA-COMP:10698"/>
        <dbReference type="Rhea" id="RHEA-COMP:10700"/>
        <dbReference type="ChEBI" id="CHEBI:15361"/>
        <dbReference type="ChEBI" id="CHEBI:15378"/>
        <dbReference type="ChEBI" id="CHEBI:29919"/>
        <dbReference type="ChEBI" id="CHEBI:29950"/>
        <dbReference type="ChEBI" id="CHEBI:50058"/>
        <dbReference type="ChEBI" id="CHEBI:57678"/>
        <dbReference type="EC" id="2.8.1.2"/>
    </reaction>
    <physiologicalReaction direction="left-to-right" evidence="5">
        <dbReference type="Rhea" id="RHEA:21741"/>
    </physiologicalReaction>
</comment>
<proteinExistence type="predicted"/>
<dbReference type="PANTHER" id="PTHR11364">
    <property type="entry name" value="THIOSULFATE SULFERTANSFERASE"/>
    <property type="match status" value="1"/>
</dbReference>
<comment type="caution">
    <text evidence="10">The sequence shown here is derived from an EMBL/GenBank/DDBJ whole genome shotgun (WGS) entry which is preliminary data.</text>
</comment>
<keyword evidence="11" id="KW-1185">Reference proteome</keyword>
<reference evidence="10 11" key="1">
    <citation type="submission" date="2019-03" db="EMBL/GenBank/DDBJ databases">
        <title>Primorskyibacter sp. SS33 isolated from sediments.</title>
        <authorList>
            <person name="Xunke S."/>
        </authorList>
    </citation>
    <scope>NUCLEOTIDE SEQUENCE [LARGE SCALE GENOMIC DNA]</scope>
    <source>
        <strain evidence="10 11">SS33</strain>
    </source>
</reference>
<dbReference type="RefSeq" id="WP_133396960.1">
    <property type="nucleotide sequence ID" value="NZ_SNAA01000010.1"/>
</dbReference>
<dbReference type="Proteomes" id="UP000295701">
    <property type="component" value="Unassembled WGS sequence"/>
</dbReference>
<dbReference type="InterPro" id="IPR001763">
    <property type="entry name" value="Rhodanese-like_dom"/>
</dbReference>
<dbReference type="PANTHER" id="PTHR11364:SF27">
    <property type="entry name" value="SULFURTRANSFERASE"/>
    <property type="match status" value="1"/>
</dbReference>
<dbReference type="GO" id="GO:0016784">
    <property type="term" value="F:3-mercaptopyruvate sulfurtransferase activity"/>
    <property type="evidence" value="ECO:0007669"/>
    <property type="project" value="UniProtKB-EC"/>
</dbReference>
<dbReference type="CDD" id="cd01449">
    <property type="entry name" value="TST_Repeat_2"/>
    <property type="match status" value="1"/>
</dbReference>
<dbReference type="OrthoDB" id="9781034at2"/>
<dbReference type="Gene3D" id="3.40.250.10">
    <property type="entry name" value="Rhodanese-like domain"/>
    <property type="match status" value="2"/>
</dbReference>
<evidence type="ECO:0000256" key="7">
    <source>
        <dbReference type="ARBA" id="ARBA00070833"/>
    </source>
</evidence>
<sequence>MAQDDPRTLVSTDWLARHLADPDLRILDASWHMPGSGRDARAEYEAAHVPGARFFDIDEISDHRSDLPHMAPPVEKFISRLRAMGVGDGHQVVIYDATGVFSAPRVWWLFRLMGKTDVAVLNGGLPRWLAEGHPVEDTPPVVRDRHMTVMRRNGLVRDVTQTARAAKLGDHTILDARAPERFRGEAAEPRPGLRAGHIPGARNLPYTELLTEDGRMKDPDALRAAFDAAGVAPGRPVITTCGSGITAAVLALGLARIGREDWSLYDGSWAEWGAYGDLPIETGAPR</sequence>
<evidence type="ECO:0000256" key="2">
    <source>
        <dbReference type="ARBA" id="ARBA00022490"/>
    </source>
</evidence>
<dbReference type="EC" id="2.8.1.2" evidence="6"/>
<dbReference type="SMART" id="SM00450">
    <property type="entry name" value="RHOD"/>
    <property type="match status" value="2"/>
</dbReference>
<dbReference type="SUPFAM" id="SSF52821">
    <property type="entry name" value="Rhodanese/Cell cycle control phosphatase"/>
    <property type="match status" value="2"/>
</dbReference>
<dbReference type="Pfam" id="PF00581">
    <property type="entry name" value="Rhodanese"/>
    <property type="match status" value="2"/>
</dbReference>
<dbReference type="FunFam" id="3.40.250.10:FF:000015">
    <property type="entry name" value="Sulfurtransferase"/>
    <property type="match status" value="1"/>
</dbReference>
<dbReference type="InterPro" id="IPR045078">
    <property type="entry name" value="TST/MPST-like"/>
</dbReference>
<evidence type="ECO:0000256" key="1">
    <source>
        <dbReference type="ARBA" id="ARBA00004496"/>
    </source>
</evidence>
<dbReference type="GO" id="GO:0005737">
    <property type="term" value="C:cytoplasm"/>
    <property type="evidence" value="ECO:0007669"/>
    <property type="project" value="UniProtKB-SubCell"/>
</dbReference>